<evidence type="ECO:0000313" key="1">
    <source>
        <dbReference type="EMBL" id="SVA36135.1"/>
    </source>
</evidence>
<dbReference type="EMBL" id="UINC01008023">
    <property type="protein sequence ID" value="SVA36135.1"/>
    <property type="molecule type" value="Genomic_DNA"/>
</dbReference>
<accession>A0A381V6Y6</accession>
<dbReference type="AlphaFoldDB" id="A0A381V6Y6"/>
<name>A0A381V6Y6_9ZZZZ</name>
<reference evidence="1" key="1">
    <citation type="submission" date="2018-05" db="EMBL/GenBank/DDBJ databases">
        <authorList>
            <person name="Lanie J.A."/>
            <person name="Ng W.-L."/>
            <person name="Kazmierczak K.M."/>
            <person name="Andrzejewski T.M."/>
            <person name="Davidsen T.M."/>
            <person name="Wayne K.J."/>
            <person name="Tettelin H."/>
            <person name="Glass J.I."/>
            <person name="Rusch D."/>
            <person name="Podicherti R."/>
            <person name="Tsui H.-C.T."/>
            <person name="Winkler M.E."/>
        </authorList>
    </citation>
    <scope>NUCLEOTIDE SEQUENCE</scope>
</reference>
<gene>
    <name evidence="1" type="ORF">METZ01_LOCUS88989</name>
</gene>
<sequence>MYLSYYLRLCLEYRNRIVITEPRIGYHDASVATVCSMPIHPAMLWLSPISGASFSEIVREIDC</sequence>
<proteinExistence type="predicted"/>
<protein>
    <submittedName>
        <fullName evidence="1">Uncharacterized protein</fullName>
    </submittedName>
</protein>
<organism evidence="1">
    <name type="scientific">marine metagenome</name>
    <dbReference type="NCBI Taxonomy" id="408172"/>
    <lineage>
        <taxon>unclassified sequences</taxon>
        <taxon>metagenomes</taxon>
        <taxon>ecological metagenomes</taxon>
    </lineage>
</organism>